<evidence type="ECO:0000259" key="7">
    <source>
        <dbReference type="Pfam" id="PF18962"/>
    </source>
</evidence>
<dbReference type="NCBIfam" id="TIGR04183">
    <property type="entry name" value="Por_Secre_tail"/>
    <property type="match status" value="1"/>
</dbReference>
<dbReference type="PROSITE" id="PS00138">
    <property type="entry name" value="SUBTILASE_SER"/>
    <property type="match status" value="1"/>
</dbReference>
<dbReference type="PROSITE" id="PS51892">
    <property type="entry name" value="SUBTILASE"/>
    <property type="match status" value="1"/>
</dbReference>
<dbReference type="GO" id="GO:0004252">
    <property type="term" value="F:serine-type endopeptidase activity"/>
    <property type="evidence" value="ECO:0007669"/>
    <property type="project" value="UniProtKB-UniRule"/>
</dbReference>
<accession>A0A7C4XKD3</accession>
<name>A0A7C4XKD3_UNCW3</name>
<sequence length="1507" mass="167924">MRPLILCLLPIMLTAGYIHNHLLDKLATMGDNETIRVVVYLKEQADCSNFPETAYNEKVEYIKWIAQTTQTPIINWLKSRYSISDLQQFQVVNAFACTLPKWLIIELSARPDVGFVIDDYRMQLLPPNETRYILDYFYPGENYLGWDQEIINAHQVWNLGYTGKGIVVGNMDTGVDWSHPRLRDAYRGLSAWHNSQSYGSTTIPFDDNGHGTGTMGFLVANYGIGTLPGAKWIAVKVLDDTGYATVSQVADGFNWVFNLPDSLRPRVMSNSWGWNTGSDTMYWTCCLNWKNAGILPVFAAGNEGPNGNTIARPARLPTTLAVGATDPYDEILDYSSRGPAPNVNPINDPTYWYRSDWSRHKPDIAAPADPTVTTAPGGQYQGFNGTSAATPHAAGVAGLLLSKNPSLTPTQLYNIITDYAALVYPNKYNYPNDTFGWGRIDAFKAIQNTPLPTTPNLFITAARCTLDKAPADADGELDPGEQNVPIKLRIKNMSPIAATGCSLRIWTDNPNITVNVAKITLGTINPGQEVADWSLEVSATSSLPETSYVYFKAKIFADGGYVKHDFFNIYVPFQNKPATQDTLIKDAGTHTYNLGNDPQYANYNYFATKFSVAAPCSVKGVIWYMDGTISSPESVFIWYDNNGEPAANYIEYRTVSTIQQDQWQTVTFSPPMYISNAGDFWFGVRKVSASGCVPYQDNNGDYPNENKSSTNRASGSWVLGTYWYDFEWRPIIYISAITAPLIRYGNEYKIDDSQFGNNDGWIDPGERAFLSVSLKNYGVVCHNVTGKLRPGDATTAARITILDSVANFGTVHQGEDGGSNASDPFLIQMYDESPLEGWDPNFKLVLNGNYGTGNSSTYNDSFNFSIAGPWIPATEDTLFYPLGSDGLYIGYDQQNIWYWATHSIFATDSIYVDSVAVYVYDNDNDNTIQLTVRIWDVGSNGYPGTTIWSGRTNAVSQGWAWVRPNRKIPGEFYIGYQNVWTGNAPNNDRWNYISVWGDYFIGDITCVDGDNNWINGPDVGYVGYPLAFYLKINDQSPALSYYAPEGWTWPIIPSNSEAGDTVLDATLLAADSTYITDFVCLNRSSVKAGPVSGGFDNYLFLDNWGLAYASVESLPGWYYTAAYFQDKIYIPGGRHTLFSYLDWNDEVRANIFNYYLRIWGQQYAWTPENHPLAWAAWTSDYAPDYTGMGAGPYYNCNAWRVYSWNNRWQAVGIRPLRFASGSDSIDIDLRLYADSTTSPNTGLTQVLEASCLGPGKVDFVVWNGRKVGTTYFPGVYSFGSARDSFYINFYPSRYYITAPFTSTFSWGMPASTPVQVYDLILPAGETYQPNLTPASELDLGIGLYNSIGNDHILRRSDALVWADANGPGGVENFSYTNTKEVPDTYALVIWNNSGSGSYTLRGTGSTIGIEEKESPIGNLPTVFALEIPQPNPFVKQTLIKYAVPKKTRVKIALYDVTGRLVQTLVDKETEPGFYSVRLDDRKLASGVYFCRMEADEFDKVNKVILLR</sequence>
<feature type="active site" description="Charge relay system" evidence="5">
    <location>
        <position position="172"/>
    </location>
</feature>
<comment type="similarity">
    <text evidence="1 5">Belongs to the peptidase S8 family.</text>
</comment>
<evidence type="ECO:0000256" key="4">
    <source>
        <dbReference type="ARBA" id="ARBA00022825"/>
    </source>
</evidence>
<keyword evidence="2 5" id="KW-0645">Protease</keyword>
<dbReference type="SUPFAM" id="SSF52743">
    <property type="entry name" value="Subtilisin-like"/>
    <property type="match status" value="1"/>
</dbReference>
<keyword evidence="4 5" id="KW-0720">Serine protease</keyword>
<dbReference type="EMBL" id="DTGZ01000062">
    <property type="protein sequence ID" value="HGV97318.1"/>
    <property type="molecule type" value="Genomic_DNA"/>
</dbReference>
<protein>
    <submittedName>
        <fullName evidence="8">T9SS type A sorting domain-containing protein</fullName>
    </submittedName>
</protein>
<dbReference type="PANTHER" id="PTHR43399">
    <property type="entry name" value="SUBTILISIN-RELATED"/>
    <property type="match status" value="1"/>
</dbReference>
<evidence type="ECO:0000256" key="5">
    <source>
        <dbReference type="PROSITE-ProRule" id="PRU01240"/>
    </source>
</evidence>
<dbReference type="PRINTS" id="PR00723">
    <property type="entry name" value="SUBTILISIN"/>
</dbReference>
<feature type="domain" description="Peptidase S8/S53" evidence="6">
    <location>
        <begin position="163"/>
        <end position="438"/>
    </location>
</feature>
<proteinExistence type="inferred from homology"/>
<dbReference type="PANTHER" id="PTHR43399:SF4">
    <property type="entry name" value="CELL WALL-ASSOCIATED PROTEASE"/>
    <property type="match status" value="1"/>
</dbReference>
<dbReference type="InterPro" id="IPR036852">
    <property type="entry name" value="Peptidase_S8/S53_dom_sf"/>
</dbReference>
<dbReference type="Pfam" id="PF00082">
    <property type="entry name" value="Peptidase_S8"/>
    <property type="match status" value="1"/>
</dbReference>
<dbReference type="InterPro" id="IPR051048">
    <property type="entry name" value="Peptidase_S8/S53_subtilisin"/>
</dbReference>
<dbReference type="InterPro" id="IPR026444">
    <property type="entry name" value="Secre_tail"/>
</dbReference>
<comment type="caution">
    <text evidence="8">The sequence shown here is derived from an EMBL/GenBank/DDBJ whole genome shotgun (WGS) entry which is preliminary data.</text>
</comment>
<keyword evidence="3 5" id="KW-0378">Hydrolase</keyword>
<feature type="active site" description="Charge relay system" evidence="5">
    <location>
        <position position="210"/>
    </location>
</feature>
<dbReference type="InterPro" id="IPR015500">
    <property type="entry name" value="Peptidase_S8_subtilisin-rel"/>
</dbReference>
<dbReference type="Gene3D" id="2.60.40.4070">
    <property type="match status" value="1"/>
</dbReference>
<organism evidence="8">
    <name type="scientific">candidate division WOR-3 bacterium</name>
    <dbReference type="NCBI Taxonomy" id="2052148"/>
    <lineage>
        <taxon>Bacteria</taxon>
        <taxon>Bacteria division WOR-3</taxon>
    </lineage>
</organism>
<evidence type="ECO:0000256" key="1">
    <source>
        <dbReference type="ARBA" id="ARBA00011073"/>
    </source>
</evidence>
<dbReference type="GO" id="GO:0006508">
    <property type="term" value="P:proteolysis"/>
    <property type="evidence" value="ECO:0007669"/>
    <property type="project" value="UniProtKB-KW"/>
</dbReference>
<gene>
    <name evidence="8" type="ORF">ENV60_03360</name>
</gene>
<feature type="active site" description="Charge relay system" evidence="5">
    <location>
        <position position="387"/>
    </location>
</feature>
<evidence type="ECO:0000256" key="2">
    <source>
        <dbReference type="ARBA" id="ARBA00022670"/>
    </source>
</evidence>
<dbReference type="InterPro" id="IPR023828">
    <property type="entry name" value="Peptidase_S8_Ser-AS"/>
</dbReference>
<dbReference type="Gene3D" id="3.40.50.200">
    <property type="entry name" value="Peptidase S8/S53 domain"/>
    <property type="match status" value="1"/>
</dbReference>
<evidence type="ECO:0000259" key="6">
    <source>
        <dbReference type="Pfam" id="PF00082"/>
    </source>
</evidence>
<evidence type="ECO:0000256" key="3">
    <source>
        <dbReference type="ARBA" id="ARBA00022801"/>
    </source>
</evidence>
<dbReference type="InterPro" id="IPR000209">
    <property type="entry name" value="Peptidase_S8/S53_dom"/>
</dbReference>
<evidence type="ECO:0000313" key="8">
    <source>
        <dbReference type="EMBL" id="HGV97318.1"/>
    </source>
</evidence>
<dbReference type="Pfam" id="PF18962">
    <property type="entry name" value="Por_Secre_tail"/>
    <property type="match status" value="1"/>
</dbReference>
<feature type="domain" description="Secretion system C-terminal sorting" evidence="7">
    <location>
        <begin position="1430"/>
        <end position="1504"/>
    </location>
</feature>
<reference evidence="8" key="1">
    <citation type="journal article" date="2020" name="mSystems">
        <title>Genome- and Community-Level Interaction Insights into Carbon Utilization and Element Cycling Functions of Hydrothermarchaeota in Hydrothermal Sediment.</title>
        <authorList>
            <person name="Zhou Z."/>
            <person name="Liu Y."/>
            <person name="Xu W."/>
            <person name="Pan J."/>
            <person name="Luo Z.H."/>
            <person name="Li M."/>
        </authorList>
    </citation>
    <scope>NUCLEOTIDE SEQUENCE [LARGE SCALE GENOMIC DNA]</scope>
    <source>
        <strain evidence="8">SpSt-774</strain>
    </source>
</reference>